<organism evidence="1">
    <name type="scientific">marine sediment metagenome</name>
    <dbReference type="NCBI Taxonomy" id="412755"/>
    <lineage>
        <taxon>unclassified sequences</taxon>
        <taxon>metagenomes</taxon>
        <taxon>ecological metagenomes</taxon>
    </lineage>
</organism>
<accession>X1QQ72</accession>
<proteinExistence type="predicted"/>
<name>X1QQ72_9ZZZZ</name>
<comment type="caution">
    <text evidence="1">The sequence shown here is derived from an EMBL/GenBank/DDBJ whole genome shotgun (WGS) entry which is preliminary data.</text>
</comment>
<protein>
    <submittedName>
        <fullName evidence="1">Uncharacterized protein</fullName>
    </submittedName>
</protein>
<sequence length="90" mass="9799">MGGSDKAYLYAKYYDTTASAWVLVPDVVLRDKAADTLISAPPVNTDLGEGVLFDASKLQLASKFIIYFYNNANITSEVDIPFTLGVKRCG</sequence>
<gene>
    <name evidence="1" type="ORF">S12H4_03246</name>
</gene>
<evidence type="ECO:0000313" key="1">
    <source>
        <dbReference type="EMBL" id="GAI70687.1"/>
    </source>
</evidence>
<dbReference type="AlphaFoldDB" id="X1QQ72"/>
<dbReference type="EMBL" id="BARW01000892">
    <property type="protein sequence ID" value="GAI70687.1"/>
    <property type="molecule type" value="Genomic_DNA"/>
</dbReference>
<reference evidence="1" key="1">
    <citation type="journal article" date="2014" name="Front. Microbiol.">
        <title>High frequency of phylogenetically diverse reductive dehalogenase-homologous genes in deep subseafloor sedimentary metagenomes.</title>
        <authorList>
            <person name="Kawai M."/>
            <person name="Futagami T."/>
            <person name="Toyoda A."/>
            <person name="Takaki Y."/>
            <person name="Nishi S."/>
            <person name="Hori S."/>
            <person name="Arai W."/>
            <person name="Tsubouchi T."/>
            <person name="Morono Y."/>
            <person name="Uchiyama I."/>
            <person name="Ito T."/>
            <person name="Fujiyama A."/>
            <person name="Inagaki F."/>
            <person name="Takami H."/>
        </authorList>
    </citation>
    <scope>NUCLEOTIDE SEQUENCE</scope>
    <source>
        <strain evidence="1">Expedition CK06-06</strain>
    </source>
</reference>